<protein>
    <submittedName>
        <fullName evidence="2">Uncharacterized protein</fullName>
    </submittedName>
</protein>
<sequence length="143" mass="15992">MCFSIRQVEWPAFNTSLPARHENITQHLLPFSLLIIGRIDQGPEILRFLAAACKNCPVGSPCPSDVLSNIYFFEGFGEEFSSVLFLIGGLLPARLTFQRIQSLTALVDRLSFVRITCAAHHILENLVKGTPSLLFGFVLYNHE</sequence>
<accession>A0A0K0DF28</accession>
<dbReference type="AlphaFoldDB" id="A0A0K0DF28"/>
<dbReference type="WBParaSite" id="ACAC_0000952701-mRNA-1">
    <property type="protein sequence ID" value="ACAC_0000952701-mRNA-1"/>
    <property type="gene ID" value="ACAC_0000952701"/>
</dbReference>
<evidence type="ECO:0000313" key="1">
    <source>
        <dbReference type="Proteomes" id="UP000035642"/>
    </source>
</evidence>
<proteinExistence type="predicted"/>
<evidence type="ECO:0000313" key="2">
    <source>
        <dbReference type="WBParaSite" id="ACAC_0000952701-mRNA-1"/>
    </source>
</evidence>
<organism evidence="1 2">
    <name type="scientific">Angiostrongylus cantonensis</name>
    <name type="common">Rat lungworm</name>
    <dbReference type="NCBI Taxonomy" id="6313"/>
    <lineage>
        <taxon>Eukaryota</taxon>
        <taxon>Metazoa</taxon>
        <taxon>Ecdysozoa</taxon>
        <taxon>Nematoda</taxon>
        <taxon>Chromadorea</taxon>
        <taxon>Rhabditida</taxon>
        <taxon>Rhabditina</taxon>
        <taxon>Rhabditomorpha</taxon>
        <taxon>Strongyloidea</taxon>
        <taxon>Metastrongylidae</taxon>
        <taxon>Angiostrongylus</taxon>
    </lineage>
</organism>
<name>A0A0K0DF28_ANGCA</name>
<dbReference type="Proteomes" id="UP000035642">
    <property type="component" value="Unassembled WGS sequence"/>
</dbReference>
<keyword evidence="1" id="KW-1185">Reference proteome</keyword>
<reference evidence="2" key="2">
    <citation type="submission" date="2017-02" db="UniProtKB">
        <authorList>
            <consortium name="WormBaseParasite"/>
        </authorList>
    </citation>
    <scope>IDENTIFICATION</scope>
</reference>
<reference evidence="1" key="1">
    <citation type="submission" date="2012-09" db="EMBL/GenBank/DDBJ databases">
        <authorList>
            <person name="Martin A.A."/>
        </authorList>
    </citation>
    <scope>NUCLEOTIDE SEQUENCE</scope>
</reference>